<evidence type="ECO:0000256" key="1">
    <source>
        <dbReference type="ARBA" id="ARBA00022729"/>
    </source>
</evidence>
<feature type="compositionally biased region" description="Polar residues" evidence="2">
    <location>
        <begin position="1159"/>
        <end position="1177"/>
    </location>
</feature>
<feature type="compositionally biased region" description="Polar residues" evidence="2">
    <location>
        <begin position="71"/>
        <end position="80"/>
    </location>
</feature>
<feature type="region of interest" description="Disordered" evidence="2">
    <location>
        <begin position="1086"/>
        <end position="1181"/>
    </location>
</feature>
<feature type="compositionally biased region" description="Low complexity" evidence="2">
    <location>
        <begin position="150"/>
        <end position="163"/>
    </location>
</feature>
<dbReference type="OrthoDB" id="2330191at2"/>
<feature type="region of interest" description="Disordered" evidence="2">
    <location>
        <begin position="58"/>
        <end position="163"/>
    </location>
</feature>
<sequence length="1190" mass="129068">MKGLSQKKQTELLQGQTKTHFKLYKAGRRWLVAGISIVSGLLGGGTAMTTVAKAQTITKGASKTVAPDEVTATQQSATIPVSSQSATETSTSEQSTSETSVSDESQVTSQTDVTSESQTNSQENDQTKAPQSQAVEQENQAVQSPTAPVASQSATTLSSAAKTESPMATALPVAASQPLRVVSQSTVTVKATTRKTVGKQLRTLPIKTSIAAQKPAESEQFAKGEGAAKTDISRIVGRFDATGLVGAVNVTINQLDSSISDNIKSMSELMDIYYNNGSFQQNDAYKTPSWNGSKFNRVKNLDYNNGYAHYLEEFTKELAGWVNGITDKSKTVKNTNQLIDAASYDPTQLAGASVPGGFYMNGDFTKKWIKNEFGIGQKYTEHAGLGYTPVTKDGTVRADVQQTVNAINFYISEVAPVIINGIAHQALSDIRSIGGSITDDGKNDYAPQNLSDAVKLNGNLGKALQRWGLADVVSKLIIQKVYAAIRTNAQYAIETNWEKGADEALTRMFHGDQIQKSTEYDVIHPESILNGSKPSKEKLSKIAHDAGYSWYRKVIANILSVASKDALHAVMNSQAEPSFEKIIASITEKNNDTAAGNSTQEYELSPTEEEQLVQPDKKPVPHEFGKGIMPYTRDSSGARKVILGIYNAEYEAVFDAATDYLNDFKNGMFSGSKNIKDIQDRIQERQQNHYYLKTEKKYMVGDYQRTYSELMSLNTAYAGMVWADSGSAFKNENGKFIIDDYENKKSAGLAVAESDMKFLLGNNAYIKALDLNSIATEVFDEAADQEIDLAQRAYQNGYDCAHDRYQKSLSKTINPGLIPSPEEAGSYAGQSAMDDGTGVKFQNFDDSSDAPSKVERPFVAGYNLALDKIILKFKSATDNLKKRTSNKLSEILKVDGDNLKIRAANTARQRAFDKTSMAKQPEIRYTLKGQEATITTPEIAPGWVVVEPQLNVIGSSDPKNPASVTFTCRQAVTLNRPTWINQTGVYDGQPVSKQLQDIEFTPSWSNGKKGADIKIIASDLTVDDDGTHIGNYRYHLSVAGVNKVLDQLEADKNVAHPLKEQLQQWANQLQQCTGQLTISQAIMKHKNQEATHTTPTISNQNHNSGTTITIGNQQLSTEGSGQPLSPATNGPAPSQPGHQLATNVASGQSTSPEAGGAPSQPNEQPSTNVAGGSQVTSPEGECKIFCVNEY</sequence>
<organism evidence="4 5">
    <name type="scientific">Levilactobacillus suantsaii</name>
    <dbReference type="NCBI Taxonomy" id="2292255"/>
    <lineage>
        <taxon>Bacteria</taxon>
        <taxon>Bacillati</taxon>
        <taxon>Bacillota</taxon>
        <taxon>Bacilli</taxon>
        <taxon>Lactobacillales</taxon>
        <taxon>Lactobacillaceae</taxon>
        <taxon>Levilactobacillus</taxon>
    </lineage>
</organism>
<evidence type="ECO:0008006" key="6">
    <source>
        <dbReference type="Google" id="ProtNLM"/>
    </source>
</evidence>
<dbReference type="NCBIfam" id="TIGR03715">
    <property type="entry name" value="KxYKxGKxW"/>
    <property type="match status" value="1"/>
</dbReference>
<dbReference type="EMBL" id="QXIL01000016">
    <property type="protein sequence ID" value="RXI77960.1"/>
    <property type="molecule type" value="Genomic_DNA"/>
</dbReference>
<evidence type="ECO:0000256" key="2">
    <source>
        <dbReference type="SAM" id="MobiDB-lite"/>
    </source>
</evidence>
<feature type="compositionally biased region" description="Polar residues" evidence="2">
    <location>
        <begin position="1090"/>
        <end position="1152"/>
    </location>
</feature>
<evidence type="ECO:0000256" key="3">
    <source>
        <dbReference type="SAM" id="Phobius"/>
    </source>
</evidence>
<keyword evidence="3" id="KW-1133">Transmembrane helix</keyword>
<name>A0A4Q0VID6_9LACO</name>
<keyword evidence="1" id="KW-0732">Signal</keyword>
<keyword evidence="5" id="KW-1185">Reference proteome</keyword>
<dbReference type="InterPro" id="IPR022263">
    <property type="entry name" value="KxYKxGKxW"/>
</dbReference>
<gene>
    <name evidence="4" type="ORF">DXH47_08115</name>
</gene>
<dbReference type="AlphaFoldDB" id="A0A4Q0VID6"/>
<dbReference type="RefSeq" id="WP_129032843.1">
    <property type="nucleotide sequence ID" value="NZ_CP059603.1"/>
</dbReference>
<accession>A0A4Q0VID6</accession>
<proteinExistence type="predicted"/>
<evidence type="ECO:0000313" key="4">
    <source>
        <dbReference type="EMBL" id="RXI77960.1"/>
    </source>
</evidence>
<dbReference type="Gene3D" id="3.10.430.110">
    <property type="match status" value="1"/>
</dbReference>
<keyword evidence="3" id="KW-0812">Transmembrane</keyword>
<dbReference type="Proteomes" id="UP000290602">
    <property type="component" value="Unassembled WGS sequence"/>
</dbReference>
<evidence type="ECO:0000313" key="5">
    <source>
        <dbReference type="Proteomes" id="UP000290602"/>
    </source>
</evidence>
<feature type="transmembrane region" description="Helical" evidence="3">
    <location>
        <begin position="30"/>
        <end position="52"/>
    </location>
</feature>
<dbReference type="Pfam" id="PF19258">
    <property type="entry name" value="KxYKxGKxW_sig"/>
    <property type="match status" value="1"/>
</dbReference>
<comment type="caution">
    <text evidence="4">The sequence shown here is derived from an EMBL/GenBank/DDBJ whole genome shotgun (WGS) entry which is preliminary data.</text>
</comment>
<keyword evidence="3" id="KW-0472">Membrane</keyword>
<protein>
    <recommendedName>
        <fullName evidence="6">YSIRK-type signal peptide-containing protein</fullName>
    </recommendedName>
</protein>
<reference evidence="4 5" key="1">
    <citation type="submission" date="2018-08" db="EMBL/GenBank/DDBJ databases">
        <title>Lactobacillus suantsai sp. nov., isolated from traditional fermented suan-tsai in Taiwan.</title>
        <authorList>
            <person name="Huang C.-H."/>
        </authorList>
    </citation>
    <scope>NUCLEOTIDE SEQUENCE [LARGE SCALE GENOMIC DNA]</scope>
    <source>
        <strain evidence="4 5">BCRC 12945</strain>
    </source>
</reference>
<feature type="compositionally biased region" description="Low complexity" evidence="2">
    <location>
        <begin position="81"/>
        <end position="111"/>
    </location>
</feature>
<feature type="compositionally biased region" description="Polar residues" evidence="2">
    <location>
        <begin position="112"/>
        <end position="146"/>
    </location>
</feature>